<comment type="caution">
    <text evidence="4">The sequence shown here is derived from an EMBL/GenBank/DDBJ whole genome shotgun (WGS) entry which is preliminary data.</text>
</comment>
<evidence type="ECO:0000313" key="4">
    <source>
        <dbReference type="EMBL" id="CAI3547172.1"/>
    </source>
</evidence>
<organism evidence="4 5">
    <name type="scientific">Clostridium neonatale</name>
    <dbReference type="NCBI Taxonomy" id="137838"/>
    <lineage>
        <taxon>Bacteria</taxon>
        <taxon>Bacillati</taxon>
        <taxon>Bacillota</taxon>
        <taxon>Clostridia</taxon>
        <taxon>Eubacteriales</taxon>
        <taxon>Clostridiaceae</taxon>
        <taxon>Clostridium</taxon>
    </lineage>
</organism>
<dbReference type="Proteomes" id="UP001189143">
    <property type="component" value="Unassembled WGS sequence"/>
</dbReference>
<keyword evidence="1" id="KW-0175">Coiled coil</keyword>
<reference evidence="4" key="1">
    <citation type="submission" date="2022-10" db="EMBL/GenBank/DDBJ databases">
        <authorList>
            <person name="Aires J."/>
            <person name="Mesa V."/>
        </authorList>
    </citation>
    <scope>NUCLEOTIDE SEQUENCE</scope>
    <source>
        <strain evidence="4">Clostridium neonatale JD116</strain>
    </source>
</reference>
<name>A0AAD1YFV7_9CLOT</name>
<evidence type="ECO:0000256" key="3">
    <source>
        <dbReference type="SAM" id="SignalP"/>
    </source>
</evidence>
<sequence length="375" mass="43928">MRLKISSFICMLLLIINIIPASASEKGIIVSIDNIDEIVIDNNIELKIAKNSLESKIQYYKDLDKKINKLQREITDLKADDKSEKITDSDKPDDKSEKINQKEAELDTLEKEYDKKKDDLKIARITYQNKVRDLVTTAQQKYIDYLYNKSLKDIKEEEVNYNKDKNNINKAKYDMGYISRNEYLTNTVDFIDIENTYNKSITDEEMSLKELKSALGIDDENITVNENLDFDISKIANIDFEEDFNQVINNNSNIKIKKIELDQVEDNDDSDDYEIDNAELELTKGKSDLRLTFQDNYNNLMNSYNSIKNSMNKLTDKENAFNIKKVKLNHGYISNKECEEAYIQLINQKSEYIKEKNTLYVNYLKYMQMKDGYLI</sequence>
<feature type="chain" id="PRO_5042078931" evidence="3">
    <location>
        <begin position="24"/>
        <end position="375"/>
    </location>
</feature>
<evidence type="ECO:0000313" key="5">
    <source>
        <dbReference type="Proteomes" id="UP001189143"/>
    </source>
</evidence>
<dbReference type="Gene3D" id="1.20.1600.10">
    <property type="entry name" value="Outer membrane efflux proteins (OEP)"/>
    <property type="match status" value="2"/>
</dbReference>
<evidence type="ECO:0000256" key="2">
    <source>
        <dbReference type="SAM" id="MobiDB-lite"/>
    </source>
</evidence>
<dbReference type="EMBL" id="CAMTCP010000077">
    <property type="protein sequence ID" value="CAI3547172.1"/>
    <property type="molecule type" value="Genomic_DNA"/>
</dbReference>
<feature type="region of interest" description="Disordered" evidence="2">
    <location>
        <begin position="81"/>
        <end position="100"/>
    </location>
</feature>
<dbReference type="RefSeq" id="WP_125149638.1">
    <property type="nucleotide sequence ID" value="NZ_CAKJVD010000034.1"/>
</dbReference>
<dbReference type="GeneID" id="68875607"/>
<feature type="coiled-coil region" evidence="1">
    <location>
        <begin position="297"/>
        <end position="355"/>
    </location>
</feature>
<gene>
    <name evidence="4" type="ORF">CNEO2_160023</name>
</gene>
<evidence type="ECO:0000256" key="1">
    <source>
        <dbReference type="SAM" id="Coils"/>
    </source>
</evidence>
<dbReference type="SUPFAM" id="SSF56954">
    <property type="entry name" value="Outer membrane efflux proteins (OEP)"/>
    <property type="match status" value="1"/>
</dbReference>
<protein>
    <submittedName>
        <fullName evidence="4">Viral A-type inclusion protein</fullName>
    </submittedName>
</protein>
<proteinExistence type="predicted"/>
<accession>A0AAD1YFV7</accession>
<dbReference type="AlphaFoldDB" id="A0AAD1YFV7"/>
<dbReference type="GO" id="GO:0015562">
    <property type="term" value="F:efflux transmembrane transporter activity"/>
    <property type="evidence" value="ECO:0007669"/>
    <property type="project" value="InterPro"/>
</dbReference>
<keyword evidence="3" id="KW-0732">Signal</keyword>
<feature type="signal peptide" evidence="3">
    <location>
        <begin position="1"/>
        <end position="23"/>
    </location>
</feature>